<accession>A0ABS1UGG9</accession>
<comment type="caution">
    <text evidence="1">The sequence shown here is derived from an EMBL/GenBank/DDBJ whole genome shotgun (WGS) entry which is preliminary data.</text>
</comment>
<dbReference type="Proteomes" id="UP000660885">
    <property type="component" value="Unassembled WGS sequence"/>
</dbReference>
<evidence type="ECO:0000313" key="2">
    <source>
        <dbReference type="Proteomes" id="UP000660885"/>
    </source>
</evidence>
<organism evidence="1 2">
    <name type="scientific">Belnapia arida</name>
    <dbReference type="NCBI Taxonomy" id="2804533"/>
    <lineage>
        <taxon>Bacteria</taxon>
        <taxon>Pseudomonadati</taxon>
        <taxon>Pseudomonadota</taxon>
        <taxon>Alphaproteobacteria</taxon>
        <taxon>Acetobacterales</taxon>
        <taxon>Roseomonadaceae</taxon>
        <taxon>Belnapia</taxon>
    </lineage>
</organism>
<evidence type="ECO:0000313" key="1">
    <source>
        <dbReference type="EMBL" id="MBL6082376.1"/>
    </source>
</evidence>
<dbReference type="RefSeq" id="WP_202835613.1">
    <property type="nucleotide sequence ID" value="NZ_JAETWB010000064.1"/>
</dbReference>
<proteinExistence type="predicted"/>
<dbReference type="EMBL" id="JAETWB010000064">
    <property type="protein sequence ID" value="MBL6082376.1"/>
    <property type="molecule type" value="Genomic_DNA"/>
</dbReference>
<name>A0ABS1UGG9_9PROT</name>
<reference evidence="1 2" key="1">
    <citation type="submission" date="2021-01" db="EMBL/GenBank/DDBJ databases">
        <title>Belnapia mucosa sp. nov. and Belnapia arida sp. nov., isolated from the Tabernas Desert (Almeria, Spain).</title>
        <authorList>
            <person name="Molina-Menor E."/>
            <person name="Vidal-Verdu A."/>
            <person name="Calonge A."/>
            <person name="Satari L."/>
            <person name="Pereto J."/>
            <person name="Porcar M."/>
        </authorList>
    </citation>
    <scope>NUCLEOTIDE SEQUENCE [LARGE SCALE GENOMIC DNA]</scope>
    <source>
        <strain evidence="1 2">T18</strain>
    </source>
</reference>
<gene>
    <name evidence="1" type="ORF">JMJ56_30870</name>
</gene>
<keyword evidence="2" id="KW-1185">Reference proteome</keyword>
<sequence length="254" mass="29173">MSRAMLSEKCRNSISPLTPPLSGWTLLETADALLAAYAKQYREGGPEFEALWRNEYNPIIDIEPTAEWWLSKRLLQLMASRPDLKVTGRDPLGGLQSQRVAVPFEVIAEAASELDKPRIQRRSDVFFCSSLDEVRVRFRVREKRSSRVDILRSVRVETIEQPSLERNERLVPKAGDVEKAQIAPREYSDDLLREWLIHRVKIWPKSEAPPSASACRKAAEVHFGRKIPRDPFVLIREPLVPASWQKPGRRSPER</sequence>
<protein>
    <submittedName>
        <fullName evidence="1">Uncharacterized protein</fullName>
    </submittedName>
</protein>